<keyword evidence="1" id="KW-0479">Metal-binding</keyword>
<organism evidence="3">
    <name type="scientific">Ananas comosus var. bracteatus</name>
    <name type="common">red pineapple</name>
    <dbReference type="NCBI Taxonomy" id="296719"/>
    <lineage>
        <taxon>Eukaryota</taxon>
        <taxon>Viridiplantae</taxon>
        <taxon>Streptophyta</taxon>
        <taxon>Embryophyta</taxon>
        <taxon>Tracheophyta</taxon>
        <taxon>Spermatophyta</taxon>
        <taxon>Magnoliopsida</taxon>
        <taxon>Liliopsida</taxon>
        <taxon>Poales</taxon>
        <taxon>Bromeliaceae</taxon>
        <taxon>Bromelioideae</taxon>
        <taxon>Ananas</taxon>
    </lineage>
</organism>
<dbReference type="PROSITE" id="PS50158">
    <property type="entry name" value="ZF_CCHC"/>
    <property type="match status" value="1"/>
</dbReference>
<feature type="domain" description="CCHC-type" evidence="2">
    <location>
        <begin position="309"/>
        <end position="322"/>
    </location>
</feature>
<dbReference type="SUPFAM" id="SSF57756">
    <property type="entry name" value="Retrovirus zinc finger-like domains"/>
    <property type="match status" value="1"/>
</dbReference>
<sequence length="512" mass="57018">MVESTGRGAEELGFDADDALRSQFPASTVGISIRTRRRSVGFRRDLVRWIRDFERNPRSPYLLDLVKSLAGAGLRALGGFRTFRQVVSQPKGVPCCQELAIESLFELDRDTLHTRLGSAHECHSGVRLCAFALVSLMPVGLALYGPLCIVAEVDRRYESVPSWRGIVRDPLRDLSRWSRVLGRSRVTDRRRVHPCCGASARPEASASPDLSAQLAVLTEVIKQQSVLLQRIYEIVTQWSGVETGASVQQALLVGHGVTPVQERTMGRGLSRRQHSKGLLQQGPSPRTLRCVICGGPHWPRQCEQKEGHCYTCGQPGHVRSTCARATFPALSIASAQPADQQTFGAAPSYRREDSSAADRVVATRVEVPRSSDSTPTTRREAVRGYGWDRSAARKLGEASTVGISIRTRRRSVGFRRDLVRWIRDFERNPRSPYLLDLVKSLFELDRDTLHTRLGSAHECHSGVRLCAFALVSLMPVGLALYGPSHRFWLLHRPRTRIEARAPRVRALLDVLS</sequence>
<proteinExistence type="predicted"/>
<dbReference type="InterPro" id="IPR001878">
    <property type="entry name" value="Znf_CCHC"/>
</dbReference>
<keyword evidence="1" id="KW-0862">Zinc</keyword>
<gene>
    <name evidence="3" type="ORF">CB5_LOCUS9333</name>
</gene>
<keyword evidence="1" id="KW-0863">Zinc-finger</keyword>
<dbReference type="InterPro" id="IPR036875">
    <property type="entry name" value="Znf_CCHC_sf"/>
</dbReference>
<evidence type="ECO:0000259" key="2">
    <source>
        <dbReference type="PROSITE" id="PS50158"/>
    </source>
</evidence>
<protein>
    <recommendedName>
        <fullName evidence="2">CCHC-type domain-containing protein</fullName>
    </recommendedName>
</protein>
<dbReference type="EMBL" id="LR862145">
    <property type="protein sequence ID" value="CAD1826122.1"/>
    <property type="molecule type" value="Genomic_DNA"/>
</dbReference>
<reference evidence="3" key="1">
    <citation type="submission" date="2020-07" db="EMBL/GenBank/DDBJ databases">
        <authorList>
            <person name="Lin J."/>
        </authorList>
    </citation>
    <scope>NUCLEOTIDE SEQUENCE</scope>
</reference>
<dbReference type="Gene3D" id="4.10.60.10">
    <property type="entry name" value="Zinc finger, CCHC-type"/>
    <property type="match status" value="1"/>
</dbReference>
<accession>A0A6V7P5Q5</accession>
<evidence type="ECO:0000313" key="3">
    <source>
        <dbReference type="EMBL" id="CAD1826122.1"/>
    </source>
</evidence>
<evidence type="ECO:0000256" key="1">
    <source>
        <dbReference type="PROSITE-ProRule" id="PRU00047"/>
    </source>
</evidence>
<dbReference type="GO" id="GO:0003676">
    <property type="term" value="F:nucleic acid binding"/>
    <property type="evidence" value="ECO:0007669"/>
    <property type="project" value="InterPro"/>
</dbReference>
<dbReference type="AlphaFoldDB" id="A0A6V7P5Q5"/>
<name>A0A6V7P5Q5_ANACO</name>
<dbReference type="GO" id="GO:0008270">
    <property type="term" value="F:zinc ion binding"/>
    <property type="evidence" value="ECO:0007669"/>
    <property type="project" value="UniProtKB-KW"/>
</dbReference>